<dbReference type="EMBL" id="MCGH01000005">
    <property type="protein sequence ID" value="ODM02028.1"/>
    <property type="molecule type" value="Genomic_DNA"/>
</dbReference>
<evidence type="ECO:0000256" key="3">
    <source>
        <dbReference type="ARBA" id="ARBA00022692"/>
    </source>
</evidence>
<dbReference type="GO" id="GO:0071111">
    <property type="term" value="F:cyclic-guanylate-specific phosphodiesterase activity"/>
    <property type="evidence" value="ECO:0007669"/>
    <property type="project" value="UniProtKB-EC"/>
</dbReference>
<keyword evidence="5 6" id="KW-0472">Membrane</keyword>
<organism evidence="8 9">
    <name type="scientific">Eisenbergiella tayi</name>
    <dbReference type="NCBI Taxonomy" id="1432052"/>
    <lineage>
        <taxon>Bacteria</taxon>
        <taxon>Bacillati</taxon>
        <taxon>Bacillota</taxon>
        <taxon>Clostridia</taxon>
        <taxon>Lachnospirales</taxon>
        <taxon>Lachnospiraceae</taxon>
        <taxon>Eisenbergiella</taxon>
    </lineage>
</organism>
<dbReference type="PANTHER" id="PTHR46663:SF2">
    <property type="entry name" value="GGDEF DOMAIN-CONTAINING PROTEIN"/>
    <property type="match status" value="1"/>
</dbReference>
<evidence type="ECO:0000256" key="5">
    <source>
        <dbReference type="ARBA" id="ARBA00023136"/>
    </source>
</evidence>
<evidence type="ECO:0000256" key="1">
    <source>
        <dbReference type="ARBA" id="ARBA00004651"/>
    </source>
</evidence>
<dbReference type="InterPro" id="IPR029787">
    <property type="entry name" value="Nucleotide_cyclase"/>
</dbReference>
<dbReference type="SUPFAM" id="SSF55073">
    <property type="entry name" value="Nucleotide cyclase"/>
    <property type="match status" value="1"/>
</dbReference>
<feature type="transmembrane region" description="Helical" evidence="6">
    <location>
        <begin position="316"/>
        <end position="338"/>
    </location>
</feature>
<dbReference type="PROSITE" id="PS50887">
    <property type="entry name" value="GGDEF"/>
    <property type="match status" value="1"/>
</dbReference>
<feature type="transmembrane region" description="Helical" evidence="6">
    <location>
        <begin position="21"/>
        <end position="43"/>
    </location>
</feature>
<sequence length="660" mass="75831">MKCLNQVLQEKGNIVKKNILIQTNLLVCSIIVVGFLLTTILSYRANFSSSLENIQQVSDLTSEGIYYQISTTFNKPVNISLTMANDSLLHDVLIQEKERMDDPDFIRTIREYLSTYQEKYGYDSVFLVSAATSRYYNFNGLDRVLTPDDPENFWYFDSLLGSDEDYTMNVDNDQVEGAGNAITVFVNCKVRDSAGEFLGVVGVGVRIDGLQRTLQDYQNQFGINSYLIDDEGIIELSTQYSGYENVNLFEMNTISGAQSRQNILDWKDSDALRFWDQNALGQKRNYIVSRYLSEIQWHLVVERDTSILLTRLNQQFVLTACILAVILIIILIVITRVIRRFNRQIIDLTHTVEKERQDIFEKATEDLFENIYEIDITHNLPANPATEAYFESLGAPSSCPFDQALRIIAQKQIKEEFRKGYIETFSPEHVLRAYAEGTEKLIYEFMISKDSEQYYWMRITARIVKLESDDSIHMLVYRQNIDTEKRREQKMQLLAQTDEMTGLLTKSATRRRIDELLEEYPDEYFAYFIFDIDNFKQANDQFGHAFGDTVIRSFTQTLFEYFRKDDTLGRIGGDEFVAFVRGVDYAGAMERAERLSLALCRTHISGSISWKLSASIGVVLSPGNATDAETLFKNADTALYQTKKRGKNGYTIFEETCSGS</sequence>
<dbReference type="InterPro" id="IPR033479">
    <property type="entry name" value="dCache_1"/>
</dbReference>
<gene>
    <name evidence="8" type="primary">gmr_7</name>
    <name evidence="8" type="ORF">BEI61_06027</name>
</gene>
<keyword evidence="2" id="KW-1003">Cell membrane</keyword>
<dbReference type="EC" id="3.1.4.52" evidence="8"/>
<dbReference type="GO" id="GO:0005886">
    <property type="term" value="C:plasma membrane"/>
    <property type="evidence" value="ECO:0007669"/>
    <property type="project" value="UniProtKB-SubCell"/>
</dbReference>
<dbReference type="InterPro" id="IPR000160">
    <property type="entry name" value="GGDEF_dom"/>
</dbReference>
<keyword evidence="8" id="KW-0378">Hydrolase</keyword>
<name>A0A1E2ZZW0_9FIRM</name>
<dbReference type="SMART" id="SM00267">
    <property type="entry name" value="GGDEF"/>
    <property type="match status" value="1"/>
</dbReference>
<keyword evidence="4 6" id="KW-1133">Transmembrane helix</keyword>
<dbReference type="CDD" id="cd18773">
    <property type="entry name" value="PDC1_HK_sensor"/>
    <property type="match status" value="1"/>
</dbReference>
<dbReference type="PANTHER" id="PTHR46663">
    <property type="entry name" value="DIGUANYLATE CYCLASE DGCT-RELATED"/>
    <property type="match status" value="1"/>
</dbReference>
<dbReference type="Gene3D" id="3.30.450.20">
    <property type="entry name" value="PAS domain"/>
    <property type="match status" value="1"/>
</dbReference>
<protein>
    <submittedName>
        <fullName evidence="8">Cyclic di-GMP phosphodiesterase Gmr</fullName>
        <ecNumber evidence="8">3.1.4.52</ecNumber>
    </submittedName>
</protein>
<dbReference type="NCBIfam" id="TIGR00254">
    <property type="entry name" value="GGDEF"/>
    <property type="match status" value="1"/>
</dbReference>
<dbReference type="Pfam" id="PF02743">
    <property type="entry name" value="dCache_1"/>
    <property type="match status" value="1"/>
</dbReference>
<dbReference type="Proteomes" id="UP000094067">
    <property type="component" value="Unassembled WGS sequence"/>
</dbReference>
<dbReference type="InterPro" id="IPR052163">
    <property type="entry name" value="DGC-Regulatory_Protein"/>
</dbReference>
<accession>A0A1E2ZZW0</accession>
<keyword evidence="3 6" id="KW-0812">Transmembrane</keyword>
<dbReference type="PATRIC" id="fig|1432052.4.peg.6672"/>
<feature type="domain" description="GGDEF" evidence="7">
    <location>
        <begin position="523"/>
        <end position="655"/>
    </location>
</feature>
<dbReference type="AlphaFoldDB" id="A0A1E2ZZW0"/>
<proteinExistence type="predicted"/>
<evidence type="ECO:0000313" key="9">
    <source>
        <dbReference type="Proteomes" id="UP000094067"/>
    </source>
</evidence>
<dbReference type="InterPro" id="IPR043128">
    <property type="entry name" value="Rev_trsase/Diguanyl_cyclase"/>
</dbReference>
<evidence type="ECO:0000256" key="4">
    <source>
        <dbReference type="ARBA" id="ARBA00022989"/>
    </source>
</evidence>
<dbReference type="Gene3D" id="3.30.70.270">
    <property type="match status" value="1"/>
</dbReference>
<dbReference type="CDD" id="cd01949">
    <property type="entry name" value="GGDEF"/>
    <property type="match status" value="1"/>
</dbReference>
<evidence type="ECO:0000256" key="6">
    <source>
        <dbReference type="SAM" id="Phobius"/>
    </source>
</evidence>
<evidence type="ECO:0000256" key="2">
    <source>
        <dbReference type="ARBA" id="ARBA00022475"/>
    </source>
</evidence>
<evidence type="ECO:0000313" key="8">
    <source>
        <dbReference type="EMBL" id="ODM02028.1"/>
    </source>
</evidence>
<comment type="caution">
    <text evidence="8">The sequence shown here is derived from an EMBL/GenBank/DDBJ whole genome shotgun (WGS) entry which is preliminary data.</text>
</comment>
<evidence type="ECO:0000259" key="7">
    <source>
        <dbReference type="PROSITE" id="PS50887"/>
    </source>
</evidence>
<reference evidence="8 9" key="1">
    <citation type="submission" date="2016-07" db="EMBL/GenBank/DDBJ databases">
        <title>Characterization of isolates of Eisenbergiella tayi derived from blood cultures, using whole genome sequencing.</title>
        <authorList>
            <person name="Burdz T."/>
            <person name="Wiebe D."/>
            <person name="Huynh C."/>
            <person name="Bernard K."/>
        </authorList>
    </citation>
    <scope>NUCLEOTIDE SEQUENCE [LARGE SCALE GENOMIC DNA]</scope>
    <source>
        <strain evidence="8 9">NML 110608</strain>
    </source>
</reference>
<comment type="subcellular location">
    <subcellularLocation>
        <location evidence="1">Cell membrane</location>
        <topology evidence="1">Multi-pass membrane protein</topology>
    </subcellularLocation>
</comment>
<dbReference type="Pfam" id="PF00990">
    <property type="entry name" value="GGDEF"/>
    <property type="match status" value="1"/>
</dbReference>